<feature type="transmembrane region" description="Helical" evidence="1">
    <location>
        <begin position="76"/>
        <end position="101"/>
    </location>
</feature>
<protein>
    <recommendedName>
        <fullName evidence="2">Sulfatase N-terminal domain-containing protein</fullName>
    </recommendedName>
</protein>
<dbReference type="Gene3D" id="3.40.720.10">
    <property type="entry name" value="Alkaline Phosphatase, subunit A"/>
    <property type="match status" value="1"/>
</dbReference>
<feature type="domain" description="Sulfatase N-terminal" evidence="2">
    <location>
        <begin position="225"/>
        <end position="450"/>
    </location>
</feature>
<dbReference type="STRING" id="1805209.AUJ73_04460"/>
<dbReference type="AlphaFoldDB" id="A0A1J4TP69"/>
<name>A0A1J4TP69_9BACT</name>
<dbReference type="InterPro" id="IPR017850">
    <property type="entry name" value="Alkaline_phosphatase_core_sf"/>
</dbReference>
<dbReference type="InterPro" id="IPR000917">
    <property type="entry name" value="Sulfatase_N"/>
</dbReference>
<reference evidence="3 4" key="1">
    <citation type="journal article" date="2016" name="Environ. Microbiol.">
        <title>Genomic resolution of a cold subsurface aquifer community provides metabolic insights for novel microbes adapted to high CO concentrations.</title>
        <authorList>
            <person name="Probst A.J."/>
            <person name="Castelle C.J."/>
            <person name="Singh A."/>
            <person name="Brown C.T."/>
            <person name="Anantharaman K."/>
            <person name="Sharon I."/>
            <person name="Hug L.A."/>
            <person name="Burstein D."/>
            <person name="Emerson J.B."/>
            <person name="Thomas B.C."/>
            <person name="Banfield J.F."/>
        </authorList>
    </citation>
    <scope>NUCLEOTIDE SEQUENCE [LARGE SCALE GENOMIC DNA]</scope>
    <source>
        <strain evidence="3">CG1_02_37_22</strain>
    </source>
</reference>
<organism evidence="3 4">
    <name type="scientific">Candidatus Gottesmanbacteria bacterium CG1_02_37_22</name>
    <dbReference type="NCBI Taxonomy" id="1805209"/>
    <lineage>
        <taxon>Bacteria</taxon>
        <taxon>Candidatus Gottesmaniibacteriota</taxon>
    </lineage>
</organism>
<keyword evidence="1" id="KW-0472">Membrane</keyword>
<keyword evidence="1" id="KW-0812">Transmembrane</keyword>
<comment type="caution">
    <text evidence="3">The sequence shown here is derived from an EMBL/GenBank/DDBJ whole genome shotgun (WGS) entry which is preliminary data.</text>
</comment>
<dbReference type="EMBL" id="MNUY01000070">
    <property type="protein sequence ID" value="OIO13049.1"/>
    <property type="molecule type" value="Genomic_DNA"/>
</dbReference>
<accession>A0A1J4TP69</accession>
<proteinExistence type="predicted"/>
<sequence>MKNMRKITKSITFIPFAPILFSLSFVLILFAHNIGELTLPRILVPLLITFLFSLIVYFFTIIILRNINKSIIYSSIFLIIFFSYRDVVFFTGSLHILPWTIDIGSNHVMFLVLVILLLYIYLLIKRAKRSFILLSRYLTIIAVISTLIPLSGIMRYEIIRKLQKRPDNPLVLSKIDSISLDKNILPDIYYIVPDSYTSTGNLKKYFNYDNSQFVSFLEDMGFYVATQSSSNYPKTFLSLSSSLNMEYLDYLSVNINSNDQTLTDRLIENNNVVRLLKSLGYHYYQMGSWWGSTHFSRLADENYIIEKKVLGGIGEFNYMLINSSMLSPFISRFIPKAIVGESDDDKRARILYQFEELPNVATLPGPKFVFTHIIAPHGPYVFGKNCEYVSYELIREKSEEENYANQVSCINHKLEEAIRSIIKNGAKPPVILLQADEGPNLLNGKLIPPDNWKEANKDLMREKFPILSAYYLPGVSKSILYPSITPVNSFRAIFNLYFSANLSLLPDRNYVFLDTNHLYEFEDVTEDLED</sequence>
<evidence type="ECO:0000313" key="4">
    <source>
        <dbReference type="Proteomes" id="UP000183120"/>
    </source>
</evidence>
<feature type="transmembrane region" description="Helical" evidence="1">
    <location>
        <begin position="42"/>
        <end position="64"/>
    </location>
</feature>
<evidence type="ECO:0000313" key="3">
    <source>
        <dbReference type="EMBL" id="OIO13049.1"/>
    </source>
</evidence>
<feature type="transmembrane region" description="Helical" evidence="1">
    <location>
        <begin position="12"/>
        <end position="30"/>
    </location>
</feature>
<evidence type="ECO:0000256" key="1">
    <source>
        <dbReference type="SAM" id="Phobius"/>
    </source>
</evidence>
<gene>
    <name evidence="3" type="ORF">AUJ73_04460</name>
</gene>
<dbReference type="Proteomes" id="UP000183120">
    <property type="component" value="Unassembled WGS sequence"/>
</dbReference>
<feature type="transmembrane region" description="Helical" evidence="1">
    <location>
        <begin position="136"/>
        <end position="156"/>
    </location>
</feature>
<feature type="transmembrane region" description="Helical" evidence="1">
    <location>
        <begin position="107"/>
        <end position="124"/>
    </location>
</feature>
<evidence type="ECO:0000259" key="2">
    <source>
        <dbReference type="Pfam" id="PF00884"/>
    </source>
</evidence>
<keyword evidence="1" id="KW-1133">Transmembrane helix</keyword>
<dbReference type="Pfam" id="PF00884">
    <property type="entry name" value="Sulfatase"/>
    <property type="match status" value="1"/>
</dbReference>